<dbReference type="eggNOG" id="COG2128">
    <property type="taxonomic scope" value="Bacteria"/>
</dbReference>
<evidence type="ECO:0000313" key="3">
    <source>
        <dbReference type="EMBL" id="ADN61532.1"/>
    </source>
</evidence>
<dbReference type="GO" id="GO:0051920">
    <property type="term" value="F:peroxiredoxin activity"/>
    <property type="evidence" value="ECO:0007669"/>
    <property type="project" value="InterPro"/>
</dbReference>
<dbReference type="AlphaFoldDB" id="E1TFR8"/>
<keyword evidence="1" id="KW-0812">Transmembrane</keyword>
<reference evidence="3" key="1">
    <citation type="submission" date="2010-09" db="EMBL/GenBank/DDBJ databases">
        <title>Complete sequence of chromosome2 of Burkholderia sp. CCGE1003.</title>
        <authorList>
            <consortium name="US DOE Joint Genome Institute"/>
            <person name="Lucas S."/>
            <person name="Copeland A."/>
            <person name="Lapidus A."/>
            <person name="Cheng J.-F."/>
            <person name="Bruce D."/>
            <person name="Goodwin L."/>
            <person name="Pitluck S."/>
            <person name="Daligault H."/>
            <person name="Davenport K."/>
            <person name="Detter J.C."/>
            <person name="Han C."/>
            <person name="Tapia R."/>
            <person name="Land M."/>
            <person name="Hauser L."/>
            <person name="Jeffries C."/>
            <person name="Kyrpides N."/>
            <person name="Ivanova N."/>
            <person name="Ovchinnikova G."/>
            <person name="Martinez-Romero E."/>
            <person name="Rogel M.A."/>
            <person name="Auchtung J."/>
            <person name="Tiedje J.M."/>
            <person name="Woyke T."/>
        </authorList>
    </citation>
    <scope>NUCLEOTIDE SEQUENCE</scope>
    <source>
        <strain evidence="3">CCGE1003</strain>
    </source>
</reference>
<feature type="transmembrane region" description="Helical" evidence="1">
    <location>
        <begin position="182"/>
        <end position="203"/>
    </location>
</feature>
<dbReference type="PANTHER" id="PTHR34846:SF11">
    <property type="entry name" value="4-CARBOXYMUCONOLACTONE DECARBOXYLASE FAMILY PROTEIN (AFU_ORTHOLOGUE AFUA_6G11590)"/>
    <property type="match status" value="1"/>
</dbReference>
<dbReference type="SUPFAM" id="SSF69118">
    <property type="entry name" value="AhpD-like"/>
    <property type="match status" value="1"/>
</dbReference>
<gene>
    <name evidence="3" type="ordered locus">BC1003_5614</name>
</gene>
<organism evidence="3">
    <name type="scientific">Burkholderia sp. (strain CCGE1003)</name>
    <dbReference type="NCBI Taxonomy" id="640512"/>
    <lineage>
        <taxon>Bacteria</taxon>
        <taxon>Pseudomonadati</taxon>
        <taxon>Pseudomonadota</taxon>
        <taxon>Betaproteobacteria</taxon>
        <taxon>Burkholderiales</taxon>
        <taxon>Burkholderiaceae</taxon>
        <taxon>Burkholderia</taxon>
    </lineage>
</organism>
<keyword evidence="1" id="KW-1133">Transmembrane helix</keyword>
<dbReference type="KEGG" id="bgf:BC1003_5614"/>
<dbReference type="HOGENOM" id="CLU_082760_3_0_4"/>
<feature type="transmembrane region" description="Helical" evidence="1">
    <location>
        <begin position="6"/>
        <end position="28"/>
    </location>
</feature>
<feature type="domain" description="Carboxymuconolactone decarboxylase-like" evidence="2">
    <location>
        <begin position="76"/>
        <end position="146"/>
    </location>
</feature>
<dbReference type="EMBL" id="CP002218">
    <property type="protein sequence ID" value="ADN61532.1"/>
    <property type="molecule type" value="Genomic_DNA"/>
</dbReference>
<sequence>MHATVAGGSLAGAALYFYFYSLLFPLILDCETAMTERLPAFQITDATPEQKAVLDEILSGPRGNLNGPFLGWIHSPELAQQAQRLGAFCRYRTGLPLRLSELAILVTAARWQAQAEWYIHYPIALEAGVREADAEAIRAGRRPVFADPDDALVYDFASELYDTRRVSDATYEKALGRFGHQVVINLVGLLGYYALVAMTLNVFDMRAIGQKSLPFAE</sequence>
<protein>
    <submittedName>
        <fullName evidence="3">Carboxymuconolactone decarboxylase</fullName>
    </submittedName>
</protein>
<accession>E1TFR8</accession>
<dbReference type="InterPro" id="IPR029032">
    <property type="entry name" value="AhpD-like"/>
</dbReference>
<keyword evidence="1" id="KW-0472">Membrane</keyword>
<dbReference type="Pfam" id="PF02627">
    <property type="entry name" value="CMD"/>
    <property type="match status" value="1"/>
</dbReference>
<dbReference type="STRING" id="640512.BC1003_5614"/>
<evidence type="ECO:0000256" key="1">
    <source>
        <dbReference type="SAM" id="Phobius"/>
    </source>
</evidence>
<dbReference type="Gene3D" id="1.20.1290.10">
    <property type="entry name" value="AhpD-like"/>
    <property type="match status" value="1"/>
</dbReference>
<dbReference type="PANTHER" id="PTHR34846">
    <property type="entry name" value="4-CARBOXYMUCONOLACTONE DECARBOXYLASE FAMILY PROTEIN (AFU_ORTHOLOGUE AFUA_6G11590)"/>
    <property type="match status" value="1"/>
</dbReference>
<name>E1TFR8_BURSG</name>
<dbReference type="InterPro" id="IPR003779">
    <property type="entry name" value="CMD-like"/>
</dbReference>
<proteinExistence type="predicted"/>
<evidence type="ECO:0000259" key="2">
    <source>
        <dbReference type="Pfam" id="PF02627"/>
    </source>
</evidence>